<dbReference type="NCBIfam" id="TIGR00199">
    <property type="entry name" value="PncC_domain"/>
    <property type="match status" value="1"/>
</dbReference>
<protein>
    <submittedName>
        <fullName evidence="2">CinA family protein</fullName>
    </submittedName>
</protein>
<comment type="caution">
    <text evidence="2">The sequence shown here is derived from an EMBL/GenBank/DDBJ whole genome shotgun (WGS) entry which is preliminary data.</text>
</comment>
<dbReference type="Gene3D" id="3.90.950.20">
    <property type="entry name" value="CinA-like"/>
    <property type="match status" value="1"/>
</dbReference>
<dbReference type="Proteomes" id="UP000249524">
    <property type="component" value="Unassembled WGS sequence"/>
</dbReference>
<dbReference type="SUPFAM" id="SSF142433">
    <property type="entry name" value="CinA-like"/>
    <property type="match status" value="1"/>
</dbReference>
<sequence length="173" mass="17853">MAEALDPAIPDDVERLAQEVLQAACDRGVMLATAESCTGGLLASLLTDIPGKSHAFERGFVTYTNDAKHEVLGVSWDILDRFGAVSAPAAEAMAAGALTASRADISVSITGFTESAPGQPAGLVHFACARRGAECVQQLETFGDIGRAAVRLASLRTALRLLNAALGRTADAA</sequence>
<dbReference type="EMBL" id="QFYS01000012">
    <property type="protein sequence ID" value="RAK62299.1"/>
    <property type="molecule type" value="Genomic_DNA"/>
</dbReference>
<accession>A0A328B5Z0</accession>
<reference evidence="2 3" key="1">
    <citation type="submission" date="2018-05" db="EMBL/GenBank/DDBJ databases">
        <authorList>
            <person name="Lanie J.A."/>
            <person name="Ng W.-L."/>
            <person name="Kazmierczak K.M."/>
            <person name="Andrzejewski T.M."/>
            <person name="Davidsen T.M."/>
            <person name="Wayne K.J."/>
            <person name="Tettelin H."/>
            <person name="Glass J.I."/>
            <person name="Rusch D."/>
            <person name="Podicherti R."/>
            <person name="Tsui H.-C.T."/>
            <person name="Winkler M.E."/>
        </authorList>
    </citation>
    <scope>NUCLEOTIDE SEQUENCE [LARGE SCALE GENOMIC DNA]</scope>
    <source>
        <strain evidence="2 3">BUT-10</strain>
    </source>
</reference>
<gene>
    <name evidence="2" type="ORF">DJ019_19400</name>
</gene>
<dbReference type="InterPro" id="IPR036653">
    <property type="entry name" value="CinA-like_C"/>
</dbReference>
<dbReference type="AlphaFoldDB" id="A0A328B5Z0"/>
<keyword evidence="3" id="KW-1185">Reference proteome</keyword>
<evidence type="ECO:0000313" key="3">
    <source>
        <dbReference type="Proteomes" id="UP000249524"/>
    </source>
</evidence>
<feature type="domain" description="CinA C-terminal" evidence="1">
    <location>
        <begin position="14"/>
        <end position="165"/>
    </location>
</feature>
<evidence type="ECO:0000259" key="1">
    <source>
        <dbReference type="Pfam" id="PF02464"/>
    </source>
</evidence>
<proteinExistence type="predicted"/>
<evidence type="ECO:0000313" key="2">
    <source>
        <dbReference type="EMBL" id="RAK62299.1"/>
    </source>
</evidence>
<organism evidence="2 3">
    <name type="scientific">Phenylobacterium kunshanense</name>
    <dbReference type="NCBI Taxonomy" id="1445034"/>
    <lineage>
        <taxon>Bacteria</taxon>
        <taxon>Pseudomonadati</taxon>
        <taxon>Pseudomonadota</taxon>
        <taxon>Alphaproteobacteria</taxon>
        <taxon>Caulobacterales</taxon>
        <taxon>Caulobacteraceae</taxon>
        <taxon>Phenylobacterium</taxon>
    </lineage>
</organism>
<dbReference type="Pfam" id="PF02464">
    <property type="entry name" value="CinA"/>
    <property type="match status" value="1"/>
</dbReference>
<dbReference type="InterPro" id="IPR008136">
    <property type="entry name" value="CinA_C"/>
</dbReference>
<dbReference type="OrthoDB" id="9801454at2"/>
<name>A0A328B5Z0_9CAUL</name>
<dbReference type="RefSeq" id="WP_111278205.1">
    <property type="nucleotide sequence ID" value="NZ_QFYS01000012.1"/>
</dbReference>